<evidence type="ECO:0000313" key="3">
    <source>
        <dbReference type="EMBL" id="EET89020.1"/>
    </source>
</evidence>
<evidence type="ECO:0000256" key="2">
    <source>
        <dbReference type="ARBA" id="ARBA00023235"/>
    </source>
</evidence>
<proteinExistence type="inferred from homology"/>
<dbReference type="RefSeq" id="WP_007059344.1">
    <property type="nucleotide sequence ID" value="NZ_ACVI01000005.1"/>
</dbReference>
<dbReference type="GO" id="GO:0008837">
    <property type="term" value="F:diaminopimelate epimerase activity"/>
    <property type="evidence" value="ECO:0007669"/>
    <property type="project" value="InterPro"/>
</dbReference>
<accession>C6PNU2</accession>
<keyword evidence="4" id="KW-1185">Reference proteome</keyword>
<gene>
    <name evidence="3" type="ORF">CcarbDRAFT_0459</name>
</gene>
<dbReference type="GO" id="GO:0005829">
    <property type="term" value="C:cytosol"/>
    <property type="evidence" value="ECO:0007669"/>
    <property type="project" value="TreeGrafter"/>
</dbReference>
<dbReference type="Proteomes" id="UP000004198">
    <property type="component" value="Unassembled WGS sequence"/>
</dbReference>
<comment type="similarity">
    <text evidence="1">Belongs to the diaminopimelate epimerase family.</text>
</comment>
<organism evidence="3 4">
    <name type="scientific">Clostridium carboxidivorans P7</name>
    <dbReference type="NCBI Taxonomy" id="536227"/>
    <lineage>
        <taxon>Bacteria</taxon>
        <taxon>Bacillati</taxon>
        <taxon>Bacillota</taxon>
        <taxon>Clostridia</taxon>
        <taxon>Eubacteriales</taxon>
        <taxon>Clostridiaceae</taxon>
        <taxon>Clostridium</taxon>
    </lineage>
</organism>
<dbReference type="AlphaFoldDB" id="C6PNU2"/>
<dbReference type="PANTHER" id="PTHR31689:SF0">
    <property type="entry name" value="DIAMINOPIMELATE EPIMERASE"/>
    <property type="match status" value="1"/>
</dbReference>
<evidence type="ECO:0000256" key="1">
    <source>
        <dbReference type="ARBA" id="ARBA00010219"/>
    </source>
</evidence>
<dbReference type="Gene3D" id="3.10.310.10">
    <property type="entry name" value="Diaminopimelate Epimerase, Chain A, domain 1"/>
    <property type="match status" value="1"/>
</dbReference>
<dbReference type="PANTHER" id="PTHR31689">
    <property type="entry name" value="DIAMINOPIMELATE EPIMERASE, CHLOROPLASTIC"/>
    <property type="match status" value="1"/>
</dbReference>
<keyword evidence="2" id="KW-0413">Isomerase</keyword>
<dbReference type="SUPFAM" id="SSF54506">
    <property type="entry name" value="Diaminopimelate epimerase-like"/>
    <property type="match status" value="1"/>
</dbReference>
<evidence type="ECO:0000313" key="4">
    <source>
        <dbReference type="Proteomes" id="UP000004198"/>
    </source>
</evidence>
<reference evidence="3 4" key="1">
    <citation type="submission" date="2009-06" db="EMBL/GenBank/DDBJ databases">
        <title>The draft genome of Clostridium carboxidivorans P7.</title>
        <authorList>
            <consortium name="US DOE Joint Genome Institute (JGI-PGF)"/>
            <person name="Lucas S."/>
            <person name="Copeland A."/>
            <person name="Lapidus A."/>
            <person name="Glavina del Rio T."/>
            <person name="Tice H."/>
            <person name="Bruce D."/>
            <person name="Goodwin L."/>
            <person name="Pitluck S."/>
            <person name="Larimer F."/>
            <person name="Land M.L."/>
            <person name="Hauser L."/>
            <person name="Hemme C.L."/>
        </authorList>
    </citation>
    <scope>NUCLEOTIDE SEQUENCE [LARGE SCALE GENOMIC DNA]</scope>
    <source>
        <strain evidence="3 4">P7</strain>
    </source>
</reference>
<sequence>MNTNYFVKTHGLGNEYIVLNEEKINFSLTQKAIKRICNVNFGIGSDGILLKVQSNKADFGLKIFNPDGSEAEKS</sequence>
<dbReference type="eggNOG" id="COG0253">
    <property type="taxonomic scope" value="Bacteria"/>
</dbReference>
<dbReference type="GO" id="GO:0009089">
    <property type="term" value="P:lysine biosynthetic process via diaminopimelate"/>
    <property type="evidence" value="ECO:0007669"/>
    <property type="project" value="InterPro"/>
</dbReference>
<dbReference type="EMBL" id="ACVI01000005">
    <property type="protein sequence ID" value="EET89020.1"/>
    <property type="molecule type" value="Genomic_DNA"/>
</dbReference>
<dbReference type="STRING" id="536227.Ccar_10715"/>
<name>C6PNU2_9CLOT</name>
<dbReference type="OrthoDB" id="9805408at2"/>
<protein>
    <submittedName>
        <fullName evidence="3">Diaminopimelate epimerase</fullName>
    </submittedName>
</protein>
<comment type="caution">
    <text evidence="3">The sequence shown here is derived from an EMBL/GenBank/DDBJ whole genome shotgun (WGS) entry which is preliminary data.</text>
</comment>
<dbReference type="PATRIC" id="fig|536227.13.peg.2243"/>
<dbReference type="InterPro" id="IPR001653">
    <property type="entry name" value="DAP_epimerase_DapF"/>
</dbReference>
<dbReference type="KEGG" id="cck:Ccar_10715"/>
<dbReference type="Pfam" id="PF01678">
    <property type="entry name" value="DAP_epimerase"/>
    <property type="match status" value="1"/>
</dbReference>